<dbReference type="InterPro" id="IPR013749">
    <property type="entry name" value="PM/HMP-P_kinase-1"/>
</dbReference>
<dbReference type="InterPro" id="IPR029056">
    <property type="entry name" value="Ribokinase-like"/>
</dbReference>
<keyword evidence="2 8" id="KW-0808">Transferase</keyword>
<proteinExistence type="predicted"/>
<name>A0ABS2GKA4_9FIRM</name>
<dbReference type="EC" id="2.7.1.35" evidence="1"/>
<dbReference type="SUPFAM" id="SSF53613">
    <property type="entry name" value="Ribokinase-like"/>
    <property type="match status" value="1"/>
</dbReference>
<dbReference type="RefSeq" id="WP_177503647.1">
    <property type="nucleotide sequence ID" value="NZ_JACSNR010000001.1"/>
</dbReference>
<dbReference type="GO" id="GO:0008478">
    <property type="term" value="F:pyridoxal kinase activity"/>
    <property type="evidence" value="ECO:0007669"/>
    <property type="project" value="UniProtKB-EC"/>
</dbReference>
<protein>
    <recommendedName>
        <fullName evidence="1">pyridoxal kinase</fullName>
        <ecNumber evidence="1">2.7.1.35</ecNumber>
    </recommendedName>
</protein>
<evidence type="ECO:0000256" key="1">
    <source>
        <dbReference type="ARBA" id="ARBA00012104"/>
    </source>
</evidence>
<evidence type="ECO:0000259" key="7">
    <source>
        <dbReference type="Pfam" id="PF08543"/>
    </source>
</evidence>
<organism evidence="8 9">
    <name type="scientific">Hydrogenoanaerobacterium saccharovorans</name>
    <dbReference type="NCBI Taxonomy" id="474960"/>
    <lineage>
        <taxon>Bacteria</taxon>
        <taxon>Bacillati</taxon>
        <taxon>Bacillota</taxon>
        <taxon>Clostridia</taxon>
        <taxon>Eubacteriales</taxon>
        <taxon>Oscillospiraceae</taxon>
        <taxon>Hydrogenoanaerobacterium</taxon>
    </lineage>
</organism>
<keyword evidence="5" id="KW-0067">ATP-binding</keyword>
<dbReference type="PANTHER" id="PTHR20858">
    <property type="entry name" value="PHOSPHOMETHYLPYRIMIDINE KINASE"/>
    <property type="match status" value="1"/>
</dbReference>
<evidence type="ECO:0000256" key="5">
    <source>
        <dbReference type="ARBA" id="ARBA00022840"/>
    </source>
</evidence>
<dbReference type="InterPro" id="IPR004625">
    <property type="entry name" value="PyrdxlKinase"/>
</dbReference>
<gene>
    <name evidence="8" type="ORF">H9X81_00800</name>
</gene>
<evidence type="ECO:0000256" key="2">
    <source>
        <dbReference type="ARBA" id="ARBA00022679"/>
    </source>
</evidence>
<evidence type="ECO:0000256" key="6">
    <source>
        <dbReference type="ARBA" id="ARBA00022977"/>
    </source>
</evidence>
<dbReference type="EMBL" id="JACSNR010000001">
    <property type="protein sequence ID" value="MBM6922233.1"/>
    <property type="molecule type" value="Genomic_DNA"/>
</dbReference>
<keyword evidence="3" id="KW-0547">Nucleotide-binding</keyword>
<dbReference type="PANTHER" id="PTHR20858:SF17">
    <property type="entry name" value="HYDROXYMETHYLPYRIMIDINE_PHOSPHOMETHYLPYRIMIDINE KINASE THI20-RELATED"/>
    <property type="match status" value="1"/>
</dbReference>
<dbReference type="NCBIfam" id="NF005491">
    <property type="entry name" value="PRK07105.1"/>
    <property type="match status" value="1"/>
</dbReference>
<accession>A0ABS2GKA4</accession>
<dbReference type="Pfam" id="PF08543">
    <property type="entry name" value="Phos_pyr_kin"/>
    <property type="match status" value="1"/>
</dbReference>
<keyword evidence="6" id="KW-0784">Thiamine biosynthesis</keyword>
<evidence type="ECO:0000313" key="8">
    <source>
        <dbReference type="EMBL" id="MBM6922233.1"/>
    </source>
</evidence>
<feature type="domain" description="Pyridoxamine kinase/Phosphomethylpyrimidine kinase" evidence="7">
    <location>
        <begin position="38"/>
        <end position="259"/>
    </location>
</feature>
<reference evidence="8 9" key="1">
    <citation type="journal article" date="2021" name="Sci. Rep.">
        <title>The distribution of antibiotic resistance genes in chicken gut microbiota commensals.</title>
        <authorList>
            <person name="Juricova H."/>
            <person name="Matiasovicova J."/>
            <person name="Kubasova T."/>
            <person name="Cejkova D."/>
            <person name="Rychlik I."/>
        </authorList>
    </citation>
    <scope>NUCLEOTIDE SEQUENCE [LARGE SCALE GENOMIC DNA]</scope>
    <source>
        <strain evidence="8 9">An564</strain>
    </source>
</reference>
<dbReference type="CDD" id="cd01173">
    <property type="entry name" value="pyridoxal_pyridoxamine_kinase"/>
    <property type="match status" value="1"/>
</dbReference>
<dbReference type="Proteomes" id="UP000724149">
    <property type="component" value="Unassembled WGS sequence"/>
</dbReference>
<evidence type="ECO:0000256" key="3">
    <source>
        <dbReference type="ARBA" id="ARBA00022741"/>
    </source>
</evidence>
<sequence>MNRPLRVAAIQDMSGFGRCSLTVILPVLSVMGVQVSPIPTAILSTHTGGFGDVVMRDLTDYLAPCLEHYKSQGIEFECVYSGFLASENQVDHCLEFFRSYPEAFKVVDPVMGDHGKPYKTYTKAMQKRMAELVRVADLITPNVTEACILLGEEYDHNPITRQQAKSMLVRLSEMGPRYVVITGMQLASGTMTNVGYDRERNAFWMVPCEYVPVSYPGTGDMYASVLIGGFLSGDSLPIAMDRATRFTELAIQTTFSYGTDTRCGVQLERVLGWLTQQTVLKGYQIL</sequence>
<dbReference type="Gene3D" id="3.40.1190.20">
    <property type="match status" value="1"/>
</dbReference>
<evidence type="ECO:0000256" key="4">
    <source>
        <dbReference type="ARBA" id="ARBA00022777"/>
    </source>
</evidence>
<keyword evidence="9" id="KW-1185">Reference proteome</keyword>
<keyword evidence="4 8" id="KW-0418">Kinase</keyword>
<comment type="caution">
    <text evidence="8">The sequence shown here is derived from an EMBL/GenBank/DDBJ whole genome shotgun (WGS) entry which is preliminary data.</text>
</comment>
<evidence type="ECO:0000313" key="9">
    <source>
        <dbReference type="Proteomes" id="UP000724149"/>
    </source>
</evidence>